<feature type="transmembrane region" description="Helical" evidence="8">
    <location>
        <begin position="80"/>
        <end position="100"/>
    </location>
</feature>
<gene>
    <name evidence="9" type="ORF">SNE40_015943</name>
</gene>
<keyword evidence="5 8" id="KW-0472">Membrane</keyword>
<dbReference type="EMBL" id="JAZGQO010000011">
    <property type="protein sequence ID" value="KAK6172238.1"/>
    <property type="molecule type" value="Genomic_DNA"/>
</dbReference>
<dbReference type="InterPro" id="IPR037272">
    <property type="entry name" value="SNS_sf"/>
</dbReference>
<proteinExistence type="predicted"/>
<keyword evidence="3 8" id="KW-0812">Transmembrane</keyword>
<dbReference type="PROSITE" id="PS50267">
    <property type="entry name" value="NA_NEUROTRAN_SYMP_3"/>
    <property type="match status" value="1"/>
</dbReference>
<evidence type="ECO:0000313" key="10">
    <source>
        <dbReference type="Proteomes" id="UP001347796"/>
    </source>
</evidence>
<dbReference type="PRINTS" id="PR00176">
    <property type="entry name" value="NANEUSMPORT"/>
</dbReference>
<feature type="compositionally biased region" description="Basic and acidic residues" evidence="7">
    <location>
        <begin position="8"/>
        <end position="23"/>
    </location>
</feature>
<evidence type="ECO:0000256" key="6">
    <source>
        <dbReference type="PIRSR" id="PIRSR600175-1"/>
    </source>
</evidence>
<keyword evidence="4 8" id="KW-1133">Transmembrane helix</keyword>
<dbReference type="Pfam" id="PF00209">
    <property type="entry name" value="SNF"/>
    <property type="match status" value="1"/>
</dbReference>
<feature type="region of interest" description="Disordered" evidence="7">
    <location>
        <begin position="1"/>
        <end position="23"/>
    </location>
</feature>
<dbReference type="GO" id="GO:0005886">
    <property type="term" value="C:plasma membrane"/>
    <property type="evidence" value="ECO:0007669"/>
    <property type="project" value="TreeGrafter"/>
</dbReference>
<dbReference type="GO" id="GO:0046872">
    <property type="term" value="F:metal ion binding"/>
    <property type="evidence" value="ECO:0007669"/>
    <property type="project" value="UniProtKB-KW"/>
</dbReference>
<feature type="binding site" evidence="6">
    <location>
        <position position="62"/>
    </location>
    <ligand>
        <name>Na(+)</name>
        <dbReference type="ChEBI" id="CHEBI:29101"/>
        <label>1</label>
    </ligand>
</feature>
<evidence type="ECO:0000256" key="2">
    <source>
        <dbReference type="ARBA" id="ARBA00022448"/>
    </source>
</evidence>
<keyword evidence="2" id="KW-0813">Transport</keyword>
<feature type="binding site" evidence="6">
    <location>
        <position position="66"/>
    </location>
    <ligand>
        <name>Na(+)</name>
        <dbReference type="ChEBI" id="CHEBI:29101"/>
        <label>1</label>
    </ligand>
</feature>
<dbReference type="SUPFAM" id="SSF161070">
    <property type="entry name" value="SNF-like"/>
    <property type="match status" value="1"/>
</dbReference>
<reference evidence="9 10" key="1">
    <citation type="submission" date="2024-01" db="EMBL/GenBank/DDBJ databases">
        <title>The genome of the rayed Mediterranean limpet Patella caerulea (Linnaeus, 1758).</title>
        <authorList>
            <person name="Anh-Thu Weber A."/>
            <person name="Halstead-Nussloch G."/>
        </authorList>
    </citation>
    <scope>NUCLEOTIDE SEQUENCE [LARGE SCALE GENOMIC DNA]</scope>
    <source>
        <strain evidence="9">AATW-2023a</strain>
        <tissue evidence="9">Whole specimen</tissue>
    </source>
</reference>
<dbReference type="PANTHER" id="PTHR11616">
    <property type="entry name" value="SODIUM/CHLORIDE DEPENDENT TRANSPORTER"/>
    <property type="match status" value="1"/>
</dbReference>
<dbReference type="InterPro" id="IPR000175">
    <property type="entry name" value="Na/ntran_symport"/>
</dbReference>
<dbReference type="GO" id="GO:0006865">
    <property type="term" value="P:amino acid transport"/>
    <property type="evidence" value="ECO:0007669"/>
    <property type="project" value="TreeGrafter"/>
</dbReference>
<comment type="subcellular location">
    <subcellularLocation>
        <location evidence="1">Membrane</location>
        <topology evidence="1">Multi-pass membrane protein</topology>
    </subcellularLocation>
</comment>
<evidence type="ECO:0000256" key="5">
    <source>
        <dbReference type="ARBA" id="ARBA00023136"/>
    </source>
</evidence>
<evidence type="ECO:0000256" key="3">
    <source>
        <dbReference type="ARBA" id="ARBA00022692"/>
    </source>
</evidence>
<organism evidence="9 10">
    <name type="scientific">Patella caerulea</name>
    <name type="common">Rayed Mediterranean limpet</name>
    <dbReference type="NCBI Taxonomy" id="87958"/>
    <lineage>
        <taxon>Eukaryota</taxon>
        <taxon>Metazoa</taxon>
        <taxon>Spiralia</taxon>
        <taxon>Lophotrochozoa</taxon>
        <taxon>Mollusca</taxon>
        <taxon>Gastropoda</taxon>
        <taxon>Patellogastropoda</taxon>
        <taxon>Patelloidea</taxon>
        <taxon>Patellidae</taxon>
        <taxon>Patella</taxon>
    </lineage>
</organism>
<accession>A0AAN8JAY7</accession>
<keyword evidence="6" id="KW-0915">Sodium</keyword>
<keyword evidence="10" id="KW-1185">Reference proteome</keyword>
<evidence type="ECO:0000313" key="9">
    <source>
        <dbReference type="EMBL" id="KAK6172238.1"/>
    </source>
</evidence>
<protein>
    <submittedName>
        <fullName evidence="9">Uncharacterized protein</fullName>
    </submittedName>
</protein>
<dbReference type="AlphaFoldDB" id="A0AAN8JAY7"/>
<evidence type="ECO:0000256" key="1">
    <source>
        <dbReference type="ARBA" id="ARBA00004141"/>
    </source>
</evidence>
<comment type="caution">
    <text evidence="9">The sequence shown here is derived from an EMBL/GenBank/DDBJ whole genome shotgun (WGS) entry which is preliminary data.</text>
</comment>
<dbReference type="PANTHER" id="PTHR11616:SF240">
    <property type="entry name" value="BLOATED TUBULES, ISOFORM B-RELATED"/>
    <property type="match status" value="1"/>
</dbReference>
<evidence type="ECO:0000256" key="7">
    <source>
        <dbReference type="SAM" id="MobiDB-lite"/>
    </source>
</evidence>
<dbReference type="GO" id="GO:0035725">
    <property type="term" value="P:sodium ion transmembrane transport"/>
    <property type="evidence" value="ECO:0007669"/>
    <property type="project" value="TreeGrafter"/>
</dbReference>
<name>A0AAN8JAY7_PATCE</name>
<evidence type="ECO:0000256" key="8">
    <source>
        <dbReference type="SAM" id="Phobius"/>
    </source>
</evidence>
<sequence>MTQQTQETDLHDSDQGLTKDDKYDSDCNLAADPAEENHYDRYDQTLWDRHLEYLLTCSSFVVGIRNVLQFPAMATRNGGGAFYFVYLFLVCIVGVPILYLEMCLGQYVHGGPMKAWSMMPLAQGKTKSPNYT</sequence>
<evidence type="ECO:0000256" key="4">
    <source>
        <dbReference type="ARBA" id="ARBA00022989"/>
    </source>
</evidence>
<keyword evidence="6" id="KW-0479">Metal-binding</keyword>
<dbReference type="Proteomes" id="UP001347796">
    <property type="component" value="Unassembled WGS sequence"/>
</dbReference>